<sequence length="136" mass="16392">MNKMENAYPENLLKIRAVITINYIPTQPESELFNEVQDALRILIESYAKRNNSEKDHEYYAFMTETFLTDFQKYDDDVFIWFIRELTASNVCIKYKDVPMFKSVVQHYGPILRSARCMNIKPHELEEYMFRRNLMQ</sequence>
<keyword evidence="2" id="KW-1185">Reference proteome</keyword>
<protein>
    <submittedName>
        <fullName evidence="1">Uncharacterized protein</fullName>
    </submittedName>
</protein>
<proteinExistence type="predicted"/>
<name>K4FB96_9CAUD</name>
<gene>
    <name evidence="1" type="ORF">GAP32_500</name>
</gene>
<dbReference type="GeneID" id="13994250"/>
<reference evidence="1 2" key="1">
    <citation type="journal article" date="2014" name="Virology">
        <title>Supersize me: Cronobacter sakazakii phage GAP32.</title>
        <authorList>
            <person name="Abbasifar R."/>
            <person name="Griffiths M.W."/>
            <person name="Sabour P.M."/>
            <person name="Ackermann H.-W."/>
            <person name="Vandersteegen K."/>
            <person name="Lavigne R."/>
            <person name="Noben J.-P."/>
            <person name="Villa A.A."/>
            <person name="Abbasifar A."/>
            <person name="Nash J.H.E."/>
            <person name="Kropinski A.M."/>
        </authorList>
    </citation>
    <scope>NUCLEOTIDE SEQUENCE [LARGE SCALE GENOMIC DNA]</scope>
    <source>
        <strain evidence="1">GAP-32</strain>
    </source>
</reference>
<dbReference type="Proteomes" id="UP000000457">
    <property type="component" value="Segment"/>
</dbReference>
<dbReference type="OrthoDB" id="37259at10239"/>
<evidence type="ECO:0000313" key="1">
    <source>
        <dbReference type="EMBL" id="AFC21959.1"/>
    </source>
</evidence>
<evidence type="ECO:0000313" key="2">
    <source>
        <dbReference type="Proteomes" id="UP000000457"/>
    </source>
</evidence>
<accession>K4FB96</accession>
<dbReference type="EMBL" id="JN882285">
    <property type="protein sequence ID" value="AFC21959.1"/>
    <property type="molecule type" value="Genomic_DNA"/>
</dbReference>
<dbReference type="KEGG" id="vg:13994250"/>
<dbReference type="RefSeq" id="YP_006987614.1">
    <property type="nucleotide sequence ID" value="NC_019401.1"/>
</dbReference>
<organism evidence="1 2">
    <name type="scientific">Cronobacter phage vB_CsaM_GAP32</name>
    <dbReference type="NCBI Taxonomy" id="1141136"/>
    <lineage>
        <taxon>Viruses</taxon>
        <taxon>Duplodnaviria</taxon>
        <taxon>Heunggongvirae</taxon>
        <taxon>Uroviricota</taxon>
        <taxon>Caudoviricetes</taxon>
        <taxon>Mimasvirus</taxon>
        <taxon>Mimasvirus GAP32</taxon>
    </lineage>
</organism>